<dbReference type="SUPFAM" id="SSF55961">
    <property type="entry name" value="Bet v1-like"/>
    <property type="match status" value="2"/>
</dbReference>
<dbReference type="InterPro" id="IPR005031">
    <property type="entry name" value="COQ10_START"/>
</dbReference>
<proteinExistence type="predicted"/>
<name>A0A286PHC7_STROL</name>
<dbReference type="InterPro" id="IPR023393">
    <property type="entry name" value="START-like_dom_sf"/>
</dbReference>
<keyword evidence="3" id="KW-1185">Reference proteome</keyword>
<evidence type="ECO:0000313" key="2">
    <source>
        <dbReference type="EMBL" id="GAX58956.1"/>
    </source>
</evidence>
<feature type="domain" description="Coenzyme Q-binding protein COQ10 START" evidence="1">
    <location>
        <begin position="188"/>
        <end position="301"/>
    </location>
</feature>
<dbReference type="CDD" id="cd08861">
    <property type="entry name" value="OtcD1_ARO-CYC_like"/>
    <property type="match status" value="1"/>
</dbReference>
<protein>
    <submittedName>
        <fullName evidence="2">Actinorhodin polyketide synthase bifunctional cyclase/dehydratase</fullName>
    </submittedName>
</protein>
<dbReference type="Proteomes" id="UP000217446">
    <property type="component" value="Unassembled WGS sequence"/>
</dbReference>
<dbReference type="RefSeq" id="WP_096240670.1">
    <property type="nucleotide sequence ID" value="NZ_BDQI01000074.1"/>
</dbReference>
<evidence type="ECO:0000313" key="3">
    <source>
        <dbReference type="Proteomes" id="UP000217446"/>
    </source>
</evidence>
<dbReference type="Gene3D" id="3.30.530.20">
    <property type="match status" value="2"/>
</dbReference>
<dbReference type="EMBL" id="BDQI01000074">
    <property type="protein sequence ID" value="GAX58956.1"/>
    <property type="molecule type" value="Genomic_DNA"/>
</dbReference>
<feature type="domain" description="Coenzyme Q-binding protein COQ10 START" evidence="1">
    <location>
        <begin position="14"/>
        <end position="132"/>
    </location>
</feature>
<accession>A0A286PHC7</accession>
<dbReference type="STRING" id="1963.AQJ27_45950"/>
<sequence length="341" mass="36811">MSSRVHACEHMVRVAAPAGVVYGMLADAARWPVFLPSVVHAERLDFDGVQERLRMWELADEAAAGADEAAAGGAGGGAGGVLGGRVGSWYTRRVLHPDVRAVVFEQEDAVWPGSVISGVWSVRPAGETECVLGLRQERGLLVAAADGDGAGREAEADVYRRLAQVRRAAGWWERLDELLLSFEDRVRIEGPAELVYDFLYRIGEWPGRVPHVERAGVREDVPGIQVVSLDTCAAPGGRTVSTRAVRLCFPHAGRIVYKETLTPGLIAAHSGEWSLLPDASGVTVVAAHQVMLREEAVGRVLGAGTGLLEARDHVRAWLSRASTETLGLAKWHAESTVRRLR</sequence>
<evidence type="ECO:0000259" key="1">
    <source>
        <dbReference type="Pfam" id="PF03364"/>
    </source>
</evidence>
<reference evidence="3" key="1">
    <citation type="submission" date="2017-05" db="EMBL/GenBank/DDBJ databases">
        <title>Streptomyces olivochromogenes NBRC 3561 whole genome shotgun sequence.</title>
        <authorList>
            <person name="Dohra H."/>
            <person name="Kodani S."/>
        </authorList>
    </citation>
    <scope>NUCLEOTIDE SEQUENCE [LARGE SCALE GENOMIC DNA]</scope>
    <source>
        <strain evidence="3">NBRC 3561</strain>
    </source>
</reference>
<dbReference type="Pfam" id="PF03364">
    <property type="entry name" value="Polyketide_cyc"/>
    <property type="match status" value="2"/>
</dbReference>
<comment type="caution">
    <text evidence="2">The sequence shown here is derived from an EMBL/GenBank/DDBJ whole genome shotgun (WGS) entry which is preliminary data.</text>
</comment>
<dbReference type="AlphaFoldDB" id="A0A286PHC7"/>
<gene>
    <name evidence="2" type="ORF">SO3561_10531</name>
</gene>
<organism evidence="2 3">
    <name type="scientific">Streptomyces olivochromogenes</name>
    <dbReference type="NCBI Taxonomy" id="1963"/>
    <lineage>
        <taxon>Bacteria</taxon>
        <taxon>Bacillati</taxon>
        <taxon>Actinomycetota</taxon>
        <taxon>Actinomycetes</taxon>
        <taxon>Kitasatosporales</taxon>
        <taxon>Streptomycetaceae</taxon>
        <taxon>Streptomyces</taxon>
    </lineage>
</organism>